<evidence type="ECO:0000313" key="10">
    <source>
        <dbReference type="EMBL" id="MBD2254454.1"/>
    </source>
</evidence>
<dbReference type="InterPro" id="IPR002052">
    <property type="entry name" value="DNA_methylase_N6_adenine_CS"/>
</dbReference>
<dbReference type="Proteomes" id="UP000621307">
    <property type="component" value="Unassembled WGS sequence"/>
</dbReference>
<dbReference type="EC" id="2.1.1.72" evidence="2"/>
<dbReference type="SUPFAM" id="SSF53335">
    <property type="entry name" value="S-adenosyl-L-methionine-dependent methyltransferases"/>
    <property type="match status" value="1"/>
</dbReference>
<dbReference type="PRINTS" id="PR00507">
    <property type="entry name" value="N12N6MTFRASE"/>
</dbReference>
<accession>A0ABR8BLC1</accession>
<evidence type="ECO:0000256" key="3">
    <source>
        <dbReference type="ARBA" id="ARBA00022603"/>
    </source>
</evidence>
<comment type="caution">
    <text evidence="10">The sequence shown here is derived from an EMBL/GenBank/DDBJ whole genome shotgun (WGS) entry which is preliminary data.</text>
</comment>
<dbReference type="Gene3D" id="1.20.1260.30">
    <property type="match status" value="1"/>
</dbReference>
<dbReference type="InterPro" id="IPR029063">
    <property type="entry name" value="SAM-dependent_MTases_sf"/>
</dbReference>
<evidence type="ECO:0000256" key="5">
    <source>
        <dbReference type="ARBA" id="ARBA00022691"/>
    </source>
</evidence>
<comment type="catalytic activity">
    <reaction evidence="7">
        <text>a 2'-deoxyadenosine in DNA + S-adenosyl-L-methionine = an N(6)-methyl-2'-deoxyadenosine in DNA + S-adenosyl-L-homocysteine + H(+)</text>
        <dbReference type="Rhea" id="RHEA:15197"/>
        <dbReference type="Rhea" id="RHEA-COMP:12418"/>
        <dbReference type="Rhea" id="RHEA-COMP:12419"/>
        <dbReference type="ChEBI" id="CHEBI:15378"/>
        <dbReference type="ChEBI" id="CHEBI:57856"/>
        <dbReference type="ChEBI" id="CHEBI:59789"/>
        <dbReference type="ChEBI" id="CHEBI:90615"/>
        <dbReference type="ChEBI" id="CHEBI:90616"/>
        <dbReference type="EC" id="2.1.1.72"/>
    </reaction>
</comment>
<dbReference type="EMBL" id="JACJQL010000053">
    <property type="protein sequence ID" value="MBD2254454.1"/>
    <property type="molecule type" value="Genomic_DNA"/>
</dbReference>
<keyword evidence="6" id="KW-0680">Restriction system</keyword>
<dbReference type="PROSITE" id="PS00092">
    <property type="entry name" value="N6_MTASE"/>
    <property type="match status" value="1"/>
</dbReference>
<dbReference type="InterPro" id="IPR051537">
    <property type="entry name" value="DNA_Adenine_Mtase"/>
</dbReference>
<protein>
    <recommendedName>
        <fullName evidence="2">site-specific DNA-methyltransferase (adenine-specific)</fullName>
        <ecNumber evidence="2">2.1.1.72</ecNumber>
    </recommendedName>
</protein>
<dbReference type="InterPro" id="IPR038333">
    <property type="entry name" value="T1MK-like_N_sf"/>
</dbReference>
<keyword evidence="4" id="KW-0808">Transferase</keyword>
<dbReference type="InterPro" id="IPR022749">
    <property type="entry name" value="D12N6_MeTrfase_N"/>
</dbReference>
<evidence type="ECO:0000256" key="4">
    <source>
        <dbReference type="ARBA" id="ARBA00022679"/>
    </source>
</evidence>
<dbReference type="RefSeq" id="WP_190570598.1">
    <property type="nucleotide sequence ID" value="NZ_JACJQL010000053.1"/>
</dbReference>
<reference evidence="10 11" key="1">
    <citation type="journal article" date="2020" name="ISME J.">
        <title>Comparative genomics reveals insights into cyanobacterial evolution and habitat adaptation.</title>
        <authorList>
            <person name="Chen M.Y."/>
            <person name="Teng W.K."/>
            <person name="Zhao L."/>
            <person name="Hu C.X."/>
            <person name="Zhou Y.K."/>
            <person name="Han B.P."/>
            <person name="Song L.R."/>
            <person name="Shu W.S."/>
        </authorList>
    </citation>
    <scope>NUCLEOTIDE SEQUENCE [LARGE SCALE GENOMIC DNA]</scope>
    <source>
        <strain evidence="10 11">FACHB-3921</strain>
    </source>
</reference>
<evidence type="ECO:0000259" key="8">
    <source>
        <dbReference type="Pfam" id="PF02384"/>
    </source>
</evidence>
<dbReference type="Pfam" id="PF02384">
    <property type="entry name" value="N6_Mtase"/>
    <property type="match status" value="1"/>
</dbReference>
<keyword evidence="11" id="KW-1185">Reference proteome</keyword>
<dbReference type="GO" id="GO:0032259">
    <property type="term" value="P:methylation"/>
    <property type="evidence" value="ECO:0007669"/>
    <property type="project" value="UniProtKB-KW"/>
</dbReference>
<evidence type="ECO:0000256" key="7">
    <source>
        <dbReference type="ARBA" id="ARBA00047942"/>
    </source>
</evidence>
<comment type="similarity">
    <text evidence="1">Belongs to the N(4)/N(6)-methyltransferase family.</text>
</comment>
<name>A0ABR8BLC1_9NOSO</name>
<proteinExistence type="inferred from homology"/>
<evidence type="ECO:0000313" key="11">
    <source>
        <dbReference type="Proteomes" id="UP000621307"/>
    </source>
</evidence>
<sequence>MSATTDIVQKLWNLCHVLRDDGITYLDYVTELTYLLFLKMAQETGTESQIPEGCRWGDLVVKDGIEQMNFYRATLLELGSKNTPLRVRAIFANAQTALKKPQILNKLVKSIDELDWYSAKEEGLGDLYEGLLEKNAGEKKSGAGQYFTPRPLIDCMVELIKPQPGELVQDPAAGTGGFLIASDRYIKKHTDDLFDLSEAEQSFQRYQAFCGIELVQDAHRLLLMNMLLHGIEGAVDLGDTLSSDGQQLPKANVILTNPPFGTKKGGGLPTRDDFTYPTSNKQLAFLQHIYRGLLPQGRAAVVLPDNVLFEDGQGRSIRADLMDKCNLHTILRLPTGIFYAQGVKTNVLFFQRGTTEKGNTKQVWFYDMRTNIPVFGKRTPLTREHFRAFKEVYGDDANGGSPRVDEGELGRWRCFTREDIAKRGENLDITWLRDESLQSGDDLPEPDVIAAAIMTKLQTAIAEMEALTALLEGEEETEEGTALLE</sequence>
<feature type="domain" description="N6 adenine-specific DNA methyltransferase N-terminal" evidence="9">
    <location>
        <begin position="8"/>
        <end position="110"/>
    </location>
</feature>
<dbReference type="Pfam" id="PF12161">
    <property type="entry name" value="HsdM_N"/>
    <property type="match status" value="1"/>
</dbReference>
<organism evidence="10 11">
    <name type="scientific">Nostoc parmelioides FACHB-3921</name>
    <dbReference type="NCBI Taxonomy" id="2692909"/>
    <lineage>
        <taxon>Bacteria</taxon>
        <taxon>Bacillati</taxon>
        <taxon>Cyanobacteriota</taxon>
        <taxon>Cyanophyceae</taxon>
        <taxon>Nostocales</taxon>
        <taxon>Nostocaceae</taxon>
        <taxon>Nostoc</taxon>
    </lineage>
</organism>
<evidence type="ECO:0000256" key="1">
    <source>
        <dbReference type="ARBA" id="ARBA00006594"/>
    </source>
</evidence>
<keyword evidence="5" id="KW-0949">S-adenosyl-L-methionine</keyword>
<gene>
    <name evidence="10" type="ORF">H6G14_24735</name>
</gene>
<evidence type="ECO:0000256" key="2">
    <source>
        <dbReference type="ARBA" id="ARBA00011900"/>
    </source>
</evidence>
<dbReference type="GO" id="GO:0008168">
    <property type="term" value="F:methyltransferase activity"/>
    <property type="evidence" value="ECO:0007669"/>
    <property type="project" value="UniProtKB-KW"/>
</dbReference>
<dbReference type="PANTHER" id="PTHR42933:SF4">
    <property type="entry name" value="TYPE I RESTRICTION ENZYME ECOKI METHYLASE SUBUNIT"/>
    <property type="match status" value="1"/>
</dbReference>
<dbReference type="PANTHER" id="PTHR42933">
    <property type="entry name" value="SLR6095 PROTEIN"/>
    <property type="match status" value="1"/>
</dbReference>
<feature type="domain" description="DNA methylase adenine-specific" evidence="8">
    <location>
        <begin position="122"/>
        <end position="430"/>
    </location>
</feature>
<dbReference type="Gene3D" id="3.40.50.150">
    <property type="entry name" value="Vaccinia Virus protein VP39"/>
    <property type="match status" value="1"/>
</dbReference>
<dbReference type="InterPro" id="IPR003356">
    <property type="entry name" value="DNA_methylase_A-5"/>
</dbReference>
<evidence type="ECO:0000259" key="9">
    <source>
        <dbReference type="Pfam" id="PF12161"/>
    </source>
</evidence>
<evidence type="ECO:0000256" key="6">
    <source>
        <dbReference type="ARBA" id="ARBA00022747"/>
    </source>
</evidence>
<keyword evidence="3 10" id="KW-0489">Methyltransferase</keyword>